<keyword evidence="8" id="KW-1185">Reference proteome</keyword>
<dbReference type="Pfam" id="PF23606">
    <property type="entry name" value="HEAT_ULK4"/>
    <property type="match status" value="1"/>
</dbReference>
<dbReference type="PANTHER" id="PTHR46562">
    <property type="entry name" value="SERINE/THREONINE-KINASE ULK4-LIKE PROTEIN-RELATED"/>
    <property type="match status" value="1"/>
</dbReference>
<feature type="compositionally biased region" description="Basic and acidic residues" evidence="5">
    <location>
        <begin position="343"/>
        <end position="376"/>
    </location>
</feature>
<evidence type="ECO:0000256" key="3">
    <source>
        <dbReference type="ARBA" id="ARBA00022840"/>
    </source>
</evidence>
<dbReference type="OrthoDB" id="266718at2759"/>
<comment type="caution">
    <text evidence="7">The sequence shown here is derived from an EMBL/GenBank/DDBJ whole genome shotgun (WGS) entry which is preliminary data.</text>
</comment>
<dbReference type="Proteomes" id="UP000187209">
    <property type="component" value="Unassembled WGS sequence"/>
</dbReference>
<evidence type="ECO:0000256" key="2">
    <source>
        <dbReference type="ARBA" id="ARBA00022741"/>
    </source>
</evidence>
<protein>
    <recommendedName>
        <fullName evidence="6">Protein kinase domain-containing protein</fullName>
    </recommendedName>
</protein>
<dbReference type="PANTHER" id="PTHR46562:SF1">
    <property type="entry name" value="SERINE_THREONINE-PROTEIN KINASE ULK4"/>
    <property type="match status" value="1"/>
</dbReference>
<organism evidence="7 8">
    <name type="scientific">Stentor coeruleus</name>
    <dbReference type="NCBI Taxonomy" id="5963"/>
    <lineage>
        <taxon>Eukaryota</taxon>
        <taxon>Sar</taxon>
        <taxon>Alveolata</taxon>
        <taxon>Ciliophora</taxon>
        <taxon>Postciliodesmatophora</taxon>
        <taxon>Heterotrichea</taxon>
        <taxon>Heterotrichida</taxon>
        <taxon>Stentoridae</taxon>
        <taxon>Stentor</taxon>
    </lineage>
</organism>
<proteinExistence type="predicted"/>
<evidence type="ECO:0000256" key="1">
    <source>
        <dbReference type="ARBA" id="ARBA00011245"/>
    </source>
</evidence>
<dbReference type="SUPFAM" id="SSF56112">
    <property type="entry name" value="Protein kinase-like (PK-like)"/>
    <property type="match status" value="1"/>
</dbReference>
<dbReference type="InterPro" id="IPR016024">
    <property type="entry name" value="ARM-type_fold"/>
</dbReference>
<dbReference type="GO" id="GO:0004672">
    <property type="term" value="F:protein kinase activity"/>
    <property type="evidence" value="ECO:0007669"/>
    <property type="project" value="InterPro"/>
</dbReference>
<dbReference type="InterPro" id="IPR056981">
    <property type="entry name" value="HEAT_ULK4_RUNKEL"/>
</dbReference>
<dbReference type="Gene3D" id="1.10.510.10">
    <property type="entry name" value="Transferase(Phosphotransferase) domain 1"/>
    <property type="match status" value="1"/>
</dbReference>
<dbReference type="SMART" id="SM00220">
    <property type="entry name" value="S_TKc"/>
    <property type="match status" value="1"/>
</dbReference>
<dbReference type="Pfam" id="PF00069">
    <property type="entry name" value="Pkinase"/>
    <property type="match status" value="1"/>
</dbReference>
<keyword evidence="3 4" id="KW-0067">ATP-binding</keyword>
<feature type="region of interest" description="Disordered" evidence="5">
    <location>
        <begin position="343"/>
        <end position="424"/>
    </location>
</feature>
<gene>
    <name evidence="7" type="ORF">SteCoe_18798</name>
</gene>
<feature type="binding site" evidence="4">
    <location>
        <position position="33"/>
    </location>
    <ligand>
        <name>ATP</name>
        <dbReference type="ChEBI" id="CHEBI:30616"/>
    </ligand>
</feature>
<dbReference type="Gene3D" id="1.25.10.10">
    <property type="entry name" value="Leucine-rich Repeat Variant"/>
    <property type="match status" value="3"/>
</dbReference>
<dbReference type="GO" id="GO:0008017">
    <property type="term" value="F:microtubule binding"/>
    <property type="evidence" value="ECO:0007669"/>
    <property type="project" value="InterPro"/>
</dbReference>
<dbReference type="FunFam" id="1.10.510.10:FF:000571">
    <property type="entry name" value="Maternal embryonic leucine zipper kinase"/>
    <property type="match status" value="1"/>
</dbReference>
<evidence type="ECO:0000313" key="7">
    <source>
        <dbReference type="EMBL" id="OMJ80848.1"/>
    </source>
</evidence>
<accession>A0A1R2BVM8</accession>
<dbReference type="InterPro" id="IPR011989">
    <property type="entry name" value="ARM-like"/>
</dbReference>
<dbReference type="PROSITE" id="PS00107">
    <property type="entry name" value="PROTEIN_KINASE_ATP"/>
    <property type="match status" value="1"/>
</dbReference>
<dbReference type="InterPro" id="IPR000719">
    <property type="entry name" value="Prot_kinase_dom"/>
</dbReference>
<dbReference type="InterPro" id="IPR044591">
    <property type="entry name" value="RUK"/>
</dbReference>
<sequence>MNNYHIYDEIGRGKSSVVYKGRKKKTIEYLAVKSVEKHRRTKILNEVRIMHTLDHENILKFYNWYETKNHLWIIFEYCAGGSLLSLIEQDKKINEEAVRSFGIDLVKALLYLHSSGIIFSDLKPSNILFTEYGVLKLADFGLTTRIIDLVQEKDPQNKKGTPFYMAPELFQEDGVHSFYSDLWSLGCVLYELASGQPPFVSNFFQDLVAKIATETIPVLSDMSKEFNNLLNDLLQKDCSKRISWEELVLHPFWQNRLFVGNLDFPPQPLYEKYLKTRVLTQRSLAFRRDSGIFQPKIDVLRISQNLHKNLLREGDETGYCASGNEGKDIQLNDKDQVVDFGEHKEKEKEEENEGFGEKSEGFGEKSEGFTEKSNGDKDDEEEVYNIQDEPTSQREFRPVTIQAKPRETSMLIEEDKPGHHRANSAQTAAYIKPTNKPPPVSELIFQTSDYTVKPIIGNRDVEKPTEVAFVSQTLGLIPWSAEDIHSNSDSQKLEEHFHTIYTCLTSQSTASDKTNLLNYFESIIINSAVANKLINSAFITLFVKLLKSAKNSSVKIRICSIVGQMIRHATLINPELSSCGLFQTLSEQLRDKNDKVRKKAMSALGEYLFYAATQMDENTGNDWDIPTGLYTTVVKISKTPDDEIFRFYACKTIENICAQSKKAGSKFASPEVAQNLLSIFLTTKSDNFRVSAVVGLTHVLRLNSSLAILVTEKLSIKIICQKLSEDQQRVQQALLTIILTICVNSQPKFTNLLSEDKNFCKLLIELFESSNIVIRGKALLVMCFLIKSSKALGKIAENKLFSVLDKMVRDSYKYVQNCLMHILDSLNEITLSSLKQLVEDLNLTGNSVIVSLLPTIQQILTSSSVRSRLYYPTCIKSLCELVQACKNLPNEVSQQILMLLEAFSSHGRSLGLYAETIVSSLLPMILAQKMSSDTDIRFRSLKVFSDIIITFLYDDSIYDQSNLNKVTTKMINDLLVKQLIPSIKEYLDDQDPIPLYAQKLLSAIIERCIAFLRIVKIQNLFPVLLENFSGGNPKLNLHLISIVKKIIESQENTLEELVQMGVINKVNSVMKVIFDQDWCVEKMLDILYELLFLAADSVRGKKVNQDFSILKITEALSENFVLCTKILKFMNEPGVVEKSTHCLSLILQLYGYKLSCNPSKEIVECLTIVAGLDKSSLQRRALRVMKAATSNGVKIEMVSDLVNKLKRSEDREVVELTRDIWMM</sequence>
<feature type="domain" description="Protein kinase" evidence="6">
    <location>
        <begin position="4"/>
        <end position="253"/>
    </location>
</feature>
<dbReference type="GO" id="GO:0005524">
    <property type="term" value="F:ATP binding"/>
    <property type="evidence" value="ECO:0007669"/>
    <property type="project" value="UniProtKB-UniRule"/>
</dbReference>
<evidence type="ECO:0000259" key="6">
    <source>
        <dbReference type="PROSITE" id="PS50011"/>
    </source>
</evidence>
<evidence type="ECO:0000256" key="4">
    <source>
        <dbReference type="PROSITE-ProRule" id="PRU10141"/>
    </source>
</evidence>
<dbReference type="EMBL" id="MPUH01000405">
    <property type="protein sequence ID" value="OMJ80848.1"/>
    <property type="molecule type" value="Genomic_DNA"/>
</dbReference>
<comment type="subunit">
    <text evidence="1">Monomer.</text>
</comment>
<dbReference type="AlphaFoldDB" id="A0A1R2BVM8"/>
<reference evidence="7 8" key="1">
    <citation type="submission" date="2016-11" db="EMBL/GenBank/DDBJ databases">
        <title>The macronuclear genome of Stentor coeruleus: a giant cell with tiny introns.</title>
        <authorList>
            <person name="Slabodnick M."/>
            <person name="Ruby J.G."/>
            <person name="Reiff S.B."/>
            <person name="Swart E.C."/>
            <person name="Gosai S."/>
            <person name="Prabakaran S."/>
            <person name="Witkowska E."/>
            <person name="Larue G.E."/>
            <person name="Fisher S."/>
            <person name="Freeman R.M."/>
            <person name="Gunawardena J."/>
            <person name="Chu W."/>
            <person name="Stover N.A."/>
            <person name="Gregory B.D."/>
            <person name="Nowacki M."/>
            <person name="Derisi J."/>
            <person name="Roy S.W."/>
            <person name="Marshall W.F."/>
            <person name="Sood P."/>
        </authorList>
    </citation>
    <scope>NUCLEOTIDE SEQUENCE [LARGE SCALE GENOMIC DNA]</scope>
    <source>
        <strain evidence="7">WM001</strain>
    </source>
</reference>
<dbReference type="InterPro" id="IPR017441">
    <property type="entry name" value="Protein_kinase_ATP_BS"/>
</dbReference>
<dbReference type="InterPro" id="IPR011009">
    <property type="entry name" value="Kinase-like_dom_sf"/>
</dbReference>
<name>A0A1R2BVM8_9CILI</name>
<dbReference type="PROSITE" id="PS50011">
    <property type="entry name" value="PROTEIN_KINASE_DOM"/>
    <property type="match status" value="1"/>
</dbReference>
<dbReference type="SUPFAM" id="SSF48371">
    <property type="entry name" value="ARM repeat"/>
    <property type="match status" value="2"/>
</dbReference>
<keyword evidence="2 4" id="KW-0547">Nucleotide-binding</keyword>
<evidence type="ECO:0000256" key="5">
    <source>
        <dbReference type="SAM" id="MobiDB-lite"/>
    </source>
</evidence>
<evidence type="ECO:0000313" key="8">
    <source>
        <dbReference type="Proteomes" id="UP000187209"/>
    </source>
</evidence>